<accession>A0ABN3G3M8</accession>
<reference evidence="1 2" key="1">
    <citation type="journal article" date="2019" name="Int. J. Syst. Evol. Microbiol.">
        <title>The Global Catalogue of Microorganisms (GCM) 10K type strain sequencing project: providing services to taxonomists for standard genome sequencing and annotation.</title>
        <authorList>
            <consortium name="The Broad Institute Genomics Platform"/>
            <consortium name="The Broad Institute Genome Sequencing Center for Infectious Disease"/>
            <person name="Wu L."/>
            <person name="Ma J."/>
        </authorList>
    </citation>
    <scope>NUCLEOTIDE SEQUENCE [LARGE SCALE GENOMIC DNA]</scope>
    <source>
        <strain evidence="1 2">JCM 6238</strain>
    </source>
</reference>
<gene>
    <name evidence="1" type="ORF">GCM10010403_40800</name>
</gene>
<dbReference type="Proteomes" id="UP001501584">
    <property type="component" value="Unassembled WGS sequence"/>
</dbReference>
<name>A0ABN3G3M8_9ACTN</name>
<comment type="caution">
    <text evidence="1">The sequence shown here is derived from an EMBL/GenBank/DDBJ whole genome shotgun (WGS) entry which is preliminary data.</text>
</comment>
<evidence type="ECO:0000313" key="2">
    <source>
        <dbReference type="Proteomes" id="UP001501584"/>
    </source>
</evidence>
<dbReference type="EMBL" id="BAAASX010000007">
    <property type="protein sequence ID" value="GAA2343511.1"/>
    <property type="molecule type" value="Genomic_DNA"/>
</dbReference>
<protein>
    <submittedName>
        <fullName evidence="1">Uncharacterized protein</fullName>
    </submittedName>
</protein>
<organism evidence="1 2">
    <name type="scientific">Glycomyces rutgersensis</name>
    <dbReference type="NCBI Taxonomy" id="58115"/>
    <lineage>
        <taxon>Bacteria</taxon>
        <taxon>Bacillati</taxon>
        <taxon>Actinomycetota</taxon>
        <taxon>Actinomycetes</taxon>
        <taxon>Glycomycetales</taxon>
        <taxon>Glycomycetaceae</taxon>
        <taxon>Glycomyces</taxon>
    </lineage>
</organism>
<evidence type="ECO:0000313" key="1">
    <source>
        <dbReference type="EMBL" id="GAA2343511.1"/>
    </source>
</evidence>
<sequence>MGEGQDDDLLTRLVGGELYSVQFVRDNMQLHFESLGEAPYLTCYVMPEIRGLQSERAQGITESSPGYADALRALIGEEVRAATAASGTGLTLQLRTSTIIVNPAPTHLVGPEIAMLSGFSDRAWMVWRPGEDDFAHLA</sequence>
<proteinExistence type="predicted"/>
<keyword evidence="2" id="KW-1185">Reference proteome</keyword>